<keyword evidence="2" id="KW-1185">Reference proteome</keyword>
<dbReference type="OrthoDB" id="8002155at2"/>
<dbReference type="RefSeq" id="WP_054210247.1">
    <property type="nucleotide sequence ID" value="NZ_LGSZ01000048.1"/>
</dbReference>
<dbReference type="PATRIC" id="fig|1526658.3.peg.149"/>
<accession>A0A0N1F3K6</accession>
<evidence type="ECO:0008006" key="3">
    <source>
        <dbReference type="Google" id="ProtNLM"/>
    </source>
</evidence>
<evidence type="ECO:0000313" key="1">
    <source>
        <dbReference type="EMBL" id="KPH79583.1"/>
    </source>
</evidence>
<evidence type="ECO:0000313" key="2">
    <source>
        <dbReference type="Proteomes" id="UP000037822"/>
    </source>
</evidence>
<comment type="caution">
    <text evidence="1">The sequence shown here is derived from an EMBL/GenBank/DDBJ whole genome shotgun (WGS) entry which is preliminary data.</text>
</comment>
<organism evidence="1 2">
    <name type="scientific">Bosea vaviloviae</name>
    <dbReference type="NCBI Taxonomy" id="1526658"/>
    <lineage>
        <taxon>Bacteria</taxon>
        <taxon>Pseudomonadati</taxon>
        <taxon>Pseudomonadota</taxon>
        <taxon>Alphaproteobacteria</taxon>
        <taxon>Hyphomicrobiales</taxon>
        <taxon>Boseaceae</taxon>
        <taxon>Bosea</taxon>
    </lineage>
</organism>
<dbReference type="Proteomes" id="UP000037822">
    <property type="component" value="Unassembled WGS sequence"/>
</dbReference>
<reference evidence="1 2" key="1">
    <citation type="submission" date="2015-07" db="EMBL/GenBank/DDBJ databases">
        <title>Whole genome sequencing of Bosea vaviloviae isolated from cave pool.</title>
        <authorList>
            <person name="Tan N.E.H."/>
            <person name="Lee Y.P."/>
            <person name="Gan H.M."/>
            <person name="Barton H."/>
            <person name="Savka M.A."/>
        </authorList>
    </citation>
    <scope>NUCLEOTIDE SEQUENCE [LARGE SCALE GENOMIC DNA]</scope>
    <source>
        <strain evidence="1 2">SD260</strain>
    </source>
</reference>
<proteinExistence type="predicted"/>
<dbReference type="EMBL" id="LGSZ01000048">
    <property type="protein sequence ID" value="KPH79583.1"/>
    <property type="molecule type" value="Genomic_DNA"/>
</dbReference>
<sequence>MSDSLAIVQSFAVTQASATQQVLQTEFLRQQAQADQSVVALLQQSLEQTQAALPAGQGQAVDITA</sequence>
<name>A0A0N1F3K6_9HYPH</name>
<dbReference type="AlphaFoldDB" id="A0A0N1F3K6"/>
<protein>
    <recommendedName>
        <fullName evidence="3">Motility protein</fullName>
    </recommendedName>
</protein>
<gene>
    <name evidence="1" type="ORF">AE618_17010</name>
</gene>